<dbReference type="InterPro" id="IPR028896">
    <property type="entry name" value="GcvT/YgfZ/DmdA"/>
</dbReference>
<dbReference type="Pfam" id="PF08669">
    <property type="entry name" value="GCV_T_C"/>
    <property type="match status" value="1"/>
</dbReference>
<feature type="domain" description="FAD dependent oxidoreductase central" evidence="5">
    <location>
        <begin position="386"/>
        <end position="439"/>
    </location>
</feature>
<dbReference type="InterPro" id="IPR013977">
    <property type="entry name" value="GcvT_C"/>
</dbReference>
<dbReference type="Pfam" id="PF01266">
    <property type="entry name" value="DAO"/>
    <property type="match status" value="1"/>
</dbReference>
<dbReference type="InterPro" id="IPR032503">
    <property type="entry name" value="FAO_M"/>
</dbReference>
<dbReference type="Proteomes" id="UP001500731">
    <property type="component" value="Unassembled WGS sequence"/>
</dbReference>
<feature type="domain" description="Aminomethyltransferase C-terminal" evidence="4">
    <location>
        <begin position="739"/>
        <end position="816"/>
    </location>
</feature>
<keyword evidence="7" id="KW-1185">Reference proteome</keyword>
<dbReference type="SUPFAM" id="SSF103025">
    <property type="entry name" value="Folate-binding domain"/>
    <property type="match status" value="1"/>
</dbReference>
<accession>A0ABP8PDT0</accession>
<comment type="caution">
    <text evidence="6">The sequence shown here is derived from an EMBL/GenBank/DDBJ whole genome shotgun (WGS) entry which is preliminary data.</text>
</comment>
<evidence type="ECO:0000259" key="5">
    <source>
        <dbReference type="Pfam" id="PF16350"/>
    </source>
</evidence>
<dbReference type="SUPFAM" id="SSF54373">
    <property type="entry name" value="FAD-linked reductases, C-terminal domain"/>
    <property type="match status" value="1"/>
</dbReference>
<organism evidence="6 7">
    <name type="scientific">Microbacterium panaciterrae</name>
    <dbReference type="NCBI Taxonomy" id="985759"/>
    <lineage>
        <taxon>Bacteria</taxon>
        <taxon>Bacillati</taxon>
        <taxon>Actinomycetota</taxon>
        <taxon>Actinomycetes</taxon>
        <taxon>Micrococcales</taxon>
        <taxon>Microbacteriaceae</taxon>
        <taxon>Microbacterium</taxon>
    </lineage>
</organism>
<dbReference type="Pfam" id="PF01571">
    <property type="entry name" value="GCV_T"/>
    <property type="match status" value="1"/>
</dbReference>
<evidence type="ECO:0000259" key="3">
    <source>
        <dbReference type="Pfam" id="PF01571"/>
    </source>
</evidence>
<dbReference type="EMBL" id="BAABGP010000012">
    <property type="protein sequence ID" value="GAA4484553.1"/>
    <property type="molecule type" value="Genomic_DNA"/>
</dbReference>
<evidence type="ECO:0000259" key="2">
    <source>
        <dbReference type="Pfam" id="PF01266"/>
    </source>
</evidence>
<dbReference type="RefSeq" id="WP_345186184.1">
    <property type="nucleotide sequence ID" value="NZ_BAABGP010000012.1"/>
</dbReference>
<reference evidence="7" key="1">
    <citation type="journal article" date="2019" name="Int. J. Syst. Evol. Microbiol.">
        <title>The Global Catalogue of Microorganisms (GCM) 10K type strain sequencing project: providing services to taxonomists for standard genome sequencing and annotation.</title>
        <authorList>
            <consortium name="The Broad Institute Genomics Platform"/>
            <consortium name="The Broad Institute Genome Sequencing Center for Infectious Disease"/>
            <person name="Wu L."/>
            <person name="Ma J."/>
        </authorList>
    </citation>
    <scope>NUCLEOTIDE SEQUENCE [LARGE SCALE GENOMIC DNA]</scope>
    <source>
        <strain evidence="7">JCM 17839</strain>
    </source>
</reference>
<evidence type="ECO:0000256" key="1">
    <source>
        <dbReference type="ARBA" id="ARBA00008609"/>
    </source>
</evidence>
<dbReference type="InterPro" id="IPR027266">
    <property type="entry name" value="TrmE/GcvT-like"/>
</dbReference>
<dbReference type="PANTHER" id="PTHR43757">
    <property type="entry name" value="AMINOMETHYLTRANSFERASE"/>
    <property type="match status" value="1"/>
</dbReference>
<dbReference type="InterPro" id="IPR006076">
    <property type="entry name" value="FAD-dep_OxRdtase"/>
</dbReference>
<gene>
    <name evidence="6" type="ORF">GCM10023171_17620</name>
</gene>
<dbReference type="Gene3D" id="3.50.50.60">
    <property type="entry name" value="FAD/NAD(P)-binding domain"/>
    <property type="match status" value="1"/>
</dbReference>
<dbReference type="SUPFAM" id="SSF101790">
    <property type="entry name" value="Aminomethyltransferase beta-barrel domain"/>
    <property type="match status" value="1"/>
</dbReference>
<dbReference type="Gene3D" id="2.40.30.110">
    <property type="entry name" value="Aminomethyltransferase beta-barrel domains"/>
    <property type="match status" value="1"/>
</dbReference>
<proteinExistence type="inferred from homology"/>
<dbReference type="Gene3D" id="3.30.70.1400">
    <property type="entry name" value="Aminomethyltransferase beta-barrel domains"/>
    <property type="match status" value="1"/>
</dbReference>
<dbReference type="InterPro" id="IPR006222">
    <property type="entry name" value="GCVT_N"/>
</dbReference>
<sequence>MERLVDKSISGSVFTDSTSDPLPPRAKIVIVGGGVVGASIAYHLAEGGERDVLLVEANVIGSGTSWHAAGLVTGARGTATLTDLAQYGLQTYQQLESVSGIDVNYTRAGSLSIARTPGRLDEITYARDVARQRGVQTEMLTGKRFSEVWPLARQDGILGSLLLPDDGHVNPGWSAVAFAKLAWERGVKLRERARVTDILVRNGRAVGVRTEQGEIEADQIVIAGGLWSRDLAATAGAYVPLYAAEHVHVLSKPIDGAHLTLPVFRDLDSSYYLRHERGRILVGAFEPEGLPRALDEISDAGFAEFDPDWEHFAPIRAHVEHAVPAIEEVGYERFLNAPESFTPDANFAIGETGEVAGLFVAAGMNSQGIIFAPAVGRELAAWMLSGSPQFDAYDVDVRRFSRPQSNRRFLHDRTREGLGRLYAMHWPQLQMSTGRGVRRTPLHDRLASLGASFGELNGWERVNWYGRPGTSPTYEYSYGRPNWFERVREEHLAARDGVALFDLSPFAKVEIAGPDALAVVQRLFTANLDVPVDKAVYTLQLNAAGGIELDGTVTRLAEDRFLIVTPSATQQKTLSIVRRAAAGTAAAVFDATAAFATIAVMGPDSRRLLERVSPEDWSDAAQKYTFGRQVEIADGYAYALRVSFVGELGYELYVSADLAVNVFDALWHAGQDLGLRLAGYFALDTLRSEKGFRHLGHDIGQVDDPISAGLKFTVDLEKECGFVGRDAVAALGSSSQKHRTVYFTIDDPDPILVHDETVFLDGNPVGRVTSGNYGHTLGRAVGIAAIDPAADPSGAFTIECKGVQYPLTISRRPFYDPSGARMKV</sequence>
<feature type="domain" description="FAD dependent oxidoreductase" evidence="2">
    <location>
        <begin position="27"/>
        <end position="382"/>
    </location>
</feature>
<dbReference type="SUPFAM" id="SSF51905">
    <property type="entry name" value="FAD/NAD(P)-binding domain"/>
    <property type="match status" value="1"/>
</dbReference>
<evidence type="ECO:0000313" key="6">
    <source>
        <dbReference type="EMBL" id="GAA4484553.1"/>
    </source>
</evidence>
<evidence type="ECO:0000259" key="4">
    <source>
        <dbReference type="Pfam" id="PF08669"/>
    </source>
</evidence>
<dbReference type="Gene3D" id="3.30.9.10">
    <property type="entry name" value="D-Amino Acid Oxidase, subunit A, domain 2"/>
    <property type="match status" value="1"/>
</dbReference>
<dbReference type="Pfam" id="PF16350">
    <property type="entry name" value="FAO_M"/>
    <property type="match status" value="1"/>
</dbReference>
<dbReference type="PANTHER" id="PTHR43757:SF2">
    <property type="entry name" value="AMINOMETHYLTRANSFERASE, MITOCHONDRIAL"/>
    <property type="match status" value="1"/>
</dbReference>
<protein>
    <submittedName>
        <fullName evidence="6">FAD-dependent oxidoreductase</fullName>
    </submittedName>
</protein>
<evidence type="ECO:0000313" key="7">
    <source>
        <dbReference type="Proteomes" id="UP001500731"/>
    </source>
</evidence>
<dbReference type="InterPro" id="IPR036188">
    <property type="entry name" value="FAD/NAD-bd_sf"/>
</dbReference>
<feature type="domain" description="GCVT N-terminal" evidence="3">
    <location>
        <begin position="442"/>
        <end position="718"/>
    </location>
</feature>
<name>A0ABP8PDT0_9MICO</name>
<comment type="similarity">
    <text evidence="1">Belongs to the GcvT family.</text>
</comment>
<dbReference type="InterPro" id="IPR029043">
    <property type="entry name" value="GcvT/YgfZ_C"/>
</dbReference>
<dbReference type="Gene3D" id="3.30.1360.120">
    <property type="entry name" value="Probable tRNA modification gtpase trme, domain 1"/>
    <property type="match status" value="1"/>
</dbReference>